<organism evidence="10 11">
    <name type="scientific">Nitrospira defluvii</name>
    <dbReference type="NCBI Taxonomy" id="330214"/>
    <lineage>
        <taxon>Bacteria</taxon>
        <taxon>Pseudomonadati</taxon>
        <taxon>Nitrospirota</taxon>
        <taxon>Nitrospiria</taxon>
        <taxon>Nitrospirales</taxon>
        <taxon>Nitrospiraceae</taxon>
        <taxon>Nitrospira</taxon>
    </lineage>
</organism>
<dbReference type="NCBIfam" id="TIGR00594">
    <property type="entry name" value="polc"/>
    <property type="match status" value="1"/>
</dbReference>
<comment type="subcellular location">
    <subcellularLocation>
        <location evidence="1">Cytoplasm</location>
    </subcellularLocation>
</comment>
<dbReference type="AlphaFoldDB" id="D8PFC6"/>
<dbReference type="Gene3D" id="1.10.150.870">
    <property type="match status" value="1"/>
</dbReference>
<dbReference type="SMART" id="SM00481">
    <property type="entry name" value="POLIIIAc"/>
    <property type="match status" value="1"/>
</dbReference>
<evidence type="ECO:0000256" key="6">
    <source>
        <dbReference type="ARBA" id="ARBA00022932"/>
    </source>
</evidence>
<sequence>MSSGFVHLHTHSSYSPMWGIPTLEALCQAARTQGQDRLALTDTNGLYGAIRFLEVAQHAGLKPIIGAELVHEAHRAVLLAKTPAGYANLCRLLSVRHEESTFDCIAAVARYRAGLIILSDDLSALRAWRKDSQEDLYVELSPGSDIQEALTFSRGNRLPPVATTRAAFLHPADFETHRLLRAIADNTTLSRLRPERCCAPSHWLMSPAGIERYLPHVSEALTNSRRIADDCFTDWTFKETIFPSFRQLSTEAAFESLRTKTYEGAQRRYGTLSEAVRHRIEVELAVIREKRYADYFLVVDEIVREAPRTCGRGSAAASIVSYCLGITHVDPIRHNLLFERFLNPGRHDPPDIDIDFPWDERPKILEWVFARYGAQQAAMVANQNTLAARAAMREIAKVYGLPAAEIGKALDLLHRRADFVNVTENSTLQTWASEVCRALQLRPPWPDILFRAGQLQGHFRHLSLHPGGVVLVPDEIRRYVPVETSASGWPVIQWEKDQAEDAGLVKIDLLGNRSLAVIRDALAAVHHNTGRLIDYELWDPISDPVTRELIRRGETMGCFYVESPATRLLLKKLWTTMPQARRAHADVFEYLVVVSSIIRPAANVYADDFVRRSHGHPYRSWHPLLDEVLAETHGIMVYQEDVMKVAVALGGFSLHDGDQLRKILSKKHKERQLRDYQRQFYEGAAARDVHRSTIDKIWAMIMSFSGYSFCKPHSASYAQVSFKSAYLRAHYPAEFLAAVISNQGGYYSAFAYLSEGRRMGLTILPPDINVSDWPYRGSNRAVRVGLMQLKALRKEFAQRIVVERQDHGAYRSLQDFLVRVNPEIAQATLLIKAGCFDSIAGELTRPALIWRLFAAQSGKPAGYLPIPPDYSPQQKLSHELELFGFPLSEHPLELFKDVVASLSYLPARDLAKHVGKHVTLLGWIVTEKIVSTKQGEPMEFVTFEDQTSLYDATFFPDIYRRYCHLLASDQAYLVTGVVEEHFATVTVTVTQLRPLSAPDAEGTISLEEDAEEPYTERHDTLSPDPLRHLHLDL</sequence>
<evidence type="ECO:0000256" key="2">
    <source>
        <dbReference type="ARBA" id="ARBA00012417"/>
    </source>
</evidence>
<keyword evidence="6" id="KW-0239">DNA-directed DNA polymerase</keyword>
<dbReference type="EC" id="2.7.7.7" evidence="2"/>
<dbReference type="eggNOG" id="COG0587">
    <property type="taxonomic scope" value="Bacteria"/>
</dbReference>
<name>D8PFC6_9BACT</name>
<feature type="region of interest" description="Disordered" evidence="8">
    <location>
        <begin position="1000"/>
        <end position="1023"/>
    </location>
</feature>
<feature type="domain" description="Polymerase/histidinol phosphatase N-terminal" evidence="9">
    <location>
        <begin position="6"/>
        <end position="73"/>
    </location>
</feature>
<dbReference type="Pfam" id="PF17657">
    <property type="entry name" value="DNA_pol3_finger"/>
    <property type="match status" value="1"/>
</dbReference>
<keyword evidence="11" id="KW-1185">Reference proteome</keyword>
<dbReference type="Pfam" id="PF14579">
    <property type="entry name" value="HHH_6"/>
    <property type="match status" value="1"/>
</dbReference>
<dbReference type="Proteomes" id="UP000001660">
    <property type="component" value="Chromosome"/>
</dbReference>
<evidence type="ECO:0000313" key="10">
    <source>
        <dbReference type="EMBL" id="CBK41963.1"/>
    </source>
</evidence>
<dbReference type="InterPro" id="IPR040982">
    <property type="entry name" value="DNA_pol3_finger"/>
</dbReference>
<dbReference type="InterPro" id="IPR004365">
    <property type="entry name" value="NA-bd_OB_tRNA"/>
</dbReference>
<dbReference type="STRING" id="330214.NIDE2247"/>
<dbReference type="InterPro" id="IPR016195">
    <property type="entry name" value="Pol/histidinol_Pase-like"/>
</dbReference>
<dbReference type="Pfam" id="PF01336">
    <property type="entry name" value="tRNA_anti-codon"/>
    <property type="match status" value="1"/>
</dbReference>
<dbReference type="InterPro" id="IPR004805">
    <property type="entry name" value="DnaE2/DnaE/PolC"/>
</dbReference>
<dbReference type="GO" id="GO:0003676">
    <property type="term" value="F:nucleic acid binding"/>
    <property type="evidence" value="ECO:0007669"/>
    <property type="project" value="InterPro"/>
</dbReference>
<dbReference type="OrthoDB" id="9803237at2"/>
<dbReference type="Pfam" id="PF07733">
    <property type="entry name" value="DNA_pol3_alpha"/>
    <property type="match status" value="1"/>
</dbReference>
<proteinExistence type="predicted"/>
<keyword evidence="4 10" id="KW-0548">Nucleotidyltransferase</keyword>
<accession>D8PFC6</accession>
<dbReference type="InterPro" id="IPR011708">
    <property type="entry name" value="DNA_pol3_alpha_NTPase_dom"/>
</dbReference>
<dbReference type="GO" id="GO:0005737">
    <property type="term" value="C:cytoplasm"/>
    <property type="evidence" value="ECO:0007669"/>
    <property type="project" value="UniProtKB-SubCell"/>
</dbReference>
<keyword evidence="5" id="KW-0235">DNA replication</keyword>
<dbReference type="InterPro" id="IPR003141">
    <property type="entry name" value="Pol/His_phosphatase_N"/>
</dbReference>
<evidence type="ECO:0000256" key="7">
    <source>
        <dbReference type="ARBA" id="ARBA00049244"/>
    </source>
</evidence>
<dbReference type="CDD" id="cd04485">
    <property type="entry name" value="DnaE_OBF"/>
    <property type="match status" value="1"/>
</dbReference>
<evidence type="ECO:0000256" key="5">
    <source>
        <dbReference type="ARBA" id="ARBA00022705"/>
    </source>
</evidence>
<evidence type="ECO:0000256" key="1">
    <source>
        <dbReference type="ARBA" id="ARBA00004496"/>
    </source>
</evidence>
<dbReference type="GO" id="GO:0008408">
    <property type="term" value="F:3'-5' exonuclease activity"/>
    <property type="evidence" value="ECO:0007669"/>
    <property type="project" value="InterPro"/>
</dbReference>
<dbReference type="Pfam" id="PF02811">
    <property type="entry name" value="PHP"/>
    <property type="match status" value="1"/>
</dbReference>
<evidence type="ECO:0000256" key="4">
    <source>
        <dbReference type="ARBA" id="ARBA00022695"/>
    </source>
</evidence>
<dbReference type="PANTHER" id="PTHR32294">
    <property type="entry name" value="DNA POLYMERASE III SUBUNIT ALPHA"/>
    <property type="match status" value="1"/>
</dbReference>
<gene>
    <name evidence="10" type="primary">dnaE</name>
    <name evidence="10" type="ORF">NIDE2247</name>
</gene>
<dbReference type="EMBL" id="FP929003">
    <property type="protein sequence ID" value="CBK41963.1"/>
    <property type="molecule type" value="Genomic_DNA"/>
</dbReference>
<dbReference type="Gene3D" id="3.20.20.140">
    <property type="entry name" value="Metal-dependent hydrolases"/>
    <property type="match status" value="1"/>
</dbReference>
<feature type="compositionally biased region" description="Basic and acidic residues" evidence="8">
    <location>
        <begin position="1014"/>
        <end position="1023"/>
    </location>
</feature>
<dbReference type="KEGG" id="nde:NIDE2247"/>
<evidence type="ECO:0000256" key="3">
    <source>
        <dbReference type="ARBA" id="ARBA00022679"/>
    </source>
</evidence>
<evidence type="ECO:0000256" key="8">
    <source>
        <dbReference type="SAM" id="MobiDB-lite"/>
    </source>
</evidence>
<dbReference type="InterPro" id="IPR029460">
    <property type="entry name" value="DNAPol_HHH"/>
</dbReference>
<evidence type="ECO:0000259" key="9">
    <source>
        <dbReference type="SMART" id="SM00481"/>
    </source>
</evidence>
<dbReference type="HOGENOM" id="CLU_001600_0_1_0"/>
<evidence type="ECO:0000313" key="11">
    <source>
        <dbReference type="Proteomes" id="UP000001660"/>
    </source>
</evidence>
<reference evidence="10 11" key="1">
    <citation type="journal article" date="2010" name="Proc. Natl. Acad. Sci. U.S.A.">
        <title>A Nitrospira metagenome illuminates the physiology and evolution of globally important nitrite-oxidizing bacteria.</title>
        <authorList>
            <person name="Lucker S."/>
            <person name="Wagner M."/>
            <person name="Maixner F."/>
            <person name="Pelletier E."/>
            <person name="Koch H."/>
            <person name="Vacherie B."/>
            <person name="Rattei T."/>
            <person name="Sinninghe Damste J."/>
            <person name="Spieck E."/>
            <person name="Le Paslier D."/>
            <person name="Daims H."/>
        </authorList>
    </citation>
    <scope>NUCLEOTIDE SEQUENCE [LARGE SCALE GENOMIC DNA]</scope>
</reference>
<protein>
    <recommendedName>
        <fullName evidence="2">DNA-directed DNA polymerase</fullName>
        <ecNumber evidence="2">2.7.7.7</ecNumber>
    </recommendedName>
</protein>
<keyword evidence="3 10" id="KW-0808">Transferase</keyword>
<dbReference type="GO" id="GO:0003887">
    <property type="term" value="F:DNA-directed DNA polymerase activity"/>
    <property type="evidence" value="ECO:0007669"/>
    <property type="project" value="UniProtKB-KW"/>
</dbReference>
<dbReference type="InterPro" id="IPR004013">
    <property type="entry name" value="PHP_dom"/>
</dbReference>
<dbReference type="SUPFAM" id="SSF89550">
    <property type="entry name" value="PHP domain-like"/>
    <property type="match status" value="1"/>
</dbReference>
<dbReference type="GO" id="GO:0006260">
    <property type="term" value="P:DNA replication"/>
    <property type="evidence" value="ECO:0007669"/>
    <property type="project" value="UniProtKB-KW"/>
</dbReference>
<comment type="catalytic activity">
    <reaction evidence="7">
        <text>DNA(n) + a 2'-deoxyribonucleoside 5'-triphosphate = DNA(n+1) + diphosphate</text>
        <dbReference type="Rhea" id="RHEA:22508"/>
        <dbReference type="Rhea" id="RHEA-COMP:17339"/>
        <dbReference type="Rhea" id="RHEA-COMP:17340"/>
        <dbReference type="ChEBI" id="CHEBI:33019"/>
        <dbReference type="ChEBI" id="CHEBI:61560"/>
        <dbReference type="ChEBI" id="CHEBI:173112"/>
        <dbReference type="EC" id="2.7.7.7"/>
    </reaction>
</comment>